<dbReference type="AlphaFoldDB" id="A0A2P6Q9P7"/>
<comment type="caution">
    <text evidence="1">The sequence shown here is derived from an EMBL/GenBank/DDBJ whole genome shotgun (WGS) entry which is preliminary data.</text>
</comment>
<protein>
    <submittedName>
        <fullName evidence="1">Uncharacterized protein</fullName>
    </submittedName>
</protein>
<keyword evidence="2" id="KW-1185">Reference proteome</keyword>
<gene>
    <name evidence="1" type="ORF">RchiOBHm_Chr5g0029691</name>
</gene>
<dbReference type="Proteomes" id="UP000238479">
    <property type="component" value="Chromosome 5"/>
</dbReference>
<reference evidence="1 2" key="1">
    <citation type="journal article" date="2018" name="Nat. Genet.">
        <title>The Rosa genome provides new insights in the design of modern roses.</title>
        <authorList>
            <person name="Bendahmane M."/>
        </authorList>
    </citation>
    <scope>NUCLEOTIDE SEQUENCE [LARGE SCALE GENOMIC DNA]</scope>
    <source>
        <strain evidence="2">cv. Old Blush</strain>
    </source>
</reference>
<evidence type="ECO:0000313" key="2">
    <source>
        <dbReference type="Proteomes" id="UP000238479"/>
    </source>
</evidence>
<name>A0A2P6Q9P7_ROSCH</name>
<sequence length="51" mass="6084">MIWSRFAKISNFPHSTMSYGVLVFRILQWKPLKFKTDSQLQAKPINGTWER</sequence>
<dbReference type="Gramene" id="PRQ30906">
    <property type="protein sequence ID" value="PRQ30906"/>
    <property type="gene ID" value="RchiOBHm_Chr5g0029691"/>
</dbReference>
<evidence type="ECO:0000313" key="1">
    <source>
        <dbReference type="EMBL" id="PRQ30906.1"/>
    </source>
</evidence>
<dbReference type="EMBL" id="PDCK01000043">
    <property type="protein sequence ID" value="PRQ30906.1"/>
    <property type="molecule type" value="Genomic_DNA"/>
</dbReference>
<organism evidence="1 2">
    <name type="scientific">Rosa chinensis</name>
    <name type="common">China rose</name>
    <dbReference type="NCBI Taxonomy" id="74649"/>
    <lineage>
        <taxon>Eukaryota</taxon>
        <taxon>Viridiplantae</taxon>
        <taxon>Streptophyta</taxon>
        <taxon>Embryophyta</taxon>
        <taxon>Tracheophyta</taxon>
        <taxon>Spermatophyta</taxon>
        <taxon>Magnoliopsida</taxon>
        <taxon>eudicotyledons</taxon>
        <taxon>Gunneridae</taxon>
        <taxon>Pentapetalae</taxon>
        <taxon>rosids</taxon>
        <taxon>fabids</taxon>
        <taxon>Rosales</taxon>
        <taxon>Rosaceae</taxon>
        <taxon>Rosoideae</taxon>
        <taxon>Rosoideae incertae sedis</taxon>
        <taxon>Rosa</taxon>
    </lineage>
</organism>
<proteinExistence type="predicted"/>
<accession>A0A2P6Q9P7</accession>